<gene>
    <name evidence="1" type="ORF">OMP40_15085</name>
</gene>
<evidence type="ECO:0000313" key="2">
    <source>
        <dbReference type="Proteomes" id="UP001153404"/>
    </source>
</evidence>
<dbReference type="Proteomes" id="UP001153404">
    <property type="component" value="Unassembled WGS sequence"/>
</dbReference>
<dbReference type="AlphaFoldDB" id="A0A9X4KY92"/>
<evidence type="ECO:0000313" key="1">
    <source>
        <dbReference type="EMBL" id="MDG0810534.1"/>
    </source>
</evidence>
<organism evidence="1 2">
    <name type="scientific">Cohnella rhizosphaerae</name>
    <dbReference type="NCBI Taxonomy" id="1457232"/>
    <lineage>
        <taxon>Bacteria</taxon>
        <taxon>Bacillati</taxon>
        <taxon>Bacillota</taxon>
        <taxon>Bacilli</taxon>
        <taxon>Bacillales</taxon>
        <taxon>Paenibacillaceae</taxon>
        <taxon>Cohnella</taxon>
    </lineage>
</organism>
<reference evidence="1" key="1">
    <citation type="submission" date="2022-10" db="EMBL/GenBank/DDBJ databases">
        <title>Comparative genomic analysis of Cohnella hashimotonis sp. nov., isolated from the International Space Station.</title>
        <authorList>
            <person name="Simpson A."/>
            <person name="Venkateswaran K."/>
        </authorList>
    </citation>
    <scope>NUCLEOTIDE SEQUENCE</scope>
    <source>
        <strain evidence="1">DSM 28161</strain>
    </source>
</reference>
<dbReference type="RefSeq" id="WP_277532404.1">
    <property type="nucleotide sequence ID" value="NZ_JAPDIA010000003.1"/>
</dbReference>
<dbReference type="EMBL" id="JAPDIA010000003">
    <property type="protein sequence ID" value="MDG0810534.1"/>
    <property type="molecule type" value="Genomic_DNA"/>
</dbReference>
<keyword evidence="2" id="KW-1185">Reference proteome</keyword>
<comment type="caution">
    <text evidence="1">The sequence shown here is derived from an EMBL/GenBank/DDBJ whole genome shotgun (WGS) entry which is preliminary data.</text>
</comment>
<sequence>MSRSFKKTPVCNDHATPYTHLAKRMASKAVRRYNGEIANGKWYRKVYCSWNICDYRFYRTKQQAILEWETERWVWRRAKSLEAWINHWEKFYRRK</sequence>
<accession>A0A9X4KY92</accession>
<name>A0A9X4KY92_9BACL</name>
<proteinExistence type="predicted"/>
<protein>
    <submittedName>
        <fullName evidence="1">Uncharacterized protein</fullName>
    </submittedName>
</protein>